<dbReference type="InterPro" id="IPR053772">
    <property type="entry name" value="At1g61320/At1g61330-like"/>
</dbReference>
<dbReference type="OrthoDB" id="612216at2759"/>
<reference evidence="2" key="1">
    <citation type="submission" date="2022-02" db="EMBL/GenBank/DDBJ databases">
        <authorList>
            <person name="Henning P.M."/>
            <person name="McCubbin A.G."/>
            <person name="Shore J.S."/>
        </authorList>
    </citation>
    <scope>NUCLEOTIDE SEQUENCE</scope>
    <source>
        <strain evidence="2">F60SS</strain>
        <tissue evidence="2">Leaves</tissue>
    </source>
</reference>
<name>A0A9Q0GK70_9ROSI</name>
<dbReference type="AlphaFoldDB" id="A0A9Q0GK70"/>
<evidence type="ECO:0000313" key="3">
    <source>
        <dbReference type="Proteomes" id="UP001141552"/>
    </source>
</evidence>
<accession>A0A9Q0GK70</accession>
<dbReference type="Proteomes" id="UP001141552">
    <property type="component" value="Unassembled WGS sequence"/>
</dbReference>
<dbReference type="Pfam" id="PF24758">
    <property type="entry name" value="LRR_At5g56370"/>
    <property type="match status" value="1"/>
</dbReference>
<gene>
    <name evidence="2" type="ORF">Tsubulata_031808</name>
</gene>
<dbReference type="SUPFAM" id="SSF52058">
    <property type="entry name" value="L domain-like"/>
    <property type="match status" value="1"/>
</dbReference>
<dbReference type="PANTHER" id="PTHR34145">
    <property type="entry name" value="OS02G0105600 PROTEIN"/>
    <property type="match status" value="1"/>
</dbReference>
<dbReference type="PANTHER" id="PTHR34145:SF28">
    <property type="entry name" value="F-BOX DOMAIN-CONTAINING PROTEIN"/>
    <property type="match status" value="1"/>
</dbReference>
<protein>
    <recommendedName>
        <fullName evidence="1">F-box/LRR-repeat protein 15/At3g58940/PEG3-like LRR domain-containing protein</fullName>
    </recommendedName>
</protein>
<feature type="domain" description="F-box/LRR-repeat protein 15/At3g58940/PEG3-like LRR" evidence="1">
    <location>
        <begin position="38"/>
        <end position="175"/>
    </location>
</feature>
<dbReference type="EMBL" id="JAKUCV010000313">
    <property type="protein sequence ID" value="KAJ4850475.1"/>
    <property type="molecule type" value="Genomic_DNA"/>
</dbReference>
<sequence length="324" mass="36438">MSFVNKSLVRQCRQNKNLPRFRLSVSGRHYFGYYERINEWVGLISRHGLKELDPEFHQLHSPYPLPQSILSHDSLTVLRLSGCQLTGLPFGYDSVTWPSLIELSLRNTHIDDAKIIDNLSLTCPLIQKLTLVSCSDVNNLRLSGFARLREVKVIDTALVDKEICIFNLPSLQYLSCGFSKVVGEEYRINDLAGCEALEVLKLKYIRFTNSMIVQLLPQLSALKTLVLWCCPGLRRVTVKNRSLEKLHVVSAFDQELLMLDAPSLRSLKHTAQKKLPALFLSSNMSTLRTVSVRSFSGHKIGTNCGFLEGIAGYLGSSSLWAPSI</sequence>
<dbReference type="Gene3D" id="3.80.10.10">
    <property type="entry name" value="Ribonuclease Inhibitor"/>
    <property type="match status" value="2"/>
</dbReference>
<evidence type="ECO:0000259" key="1">
    <source>
        <dbReference type="Pfam" id="PF24758"/>
    </source>
</evidence>
<organism evidence="2 3">
    <name type="scientific">Turnera subulata</name>
    <dbReference type="NCBI Taxonomy" id="218843"/>
    <lineage>
        <taxon>Eukaryota</taxon>
        <taxon>Viridiplantae</taxon>
        <taxon>Streptophyta</taxon>
        <taxon>Embryophyta</taxon>
        <taxon>Tracheophyta</taxon>
        <taxon>Spermatophyta</taxon>
        <taxon>Magnoliopsida</taxon>
        <taxon>eudicotyledons</taxon>
        <taxon>Gunneridae</taxon>
        <taxon>Pentapetalae</taxon>
        <taxon>rosids</taxon>
        <taxon>fabids</taxon>
        <taxon>Malpighiales</taxon>
        <taxon>Passifloraceae</taxon>
        <taxon>Turnera</taxon>
    </lineage>
</organism>
<proteinExistence type="predicted"/>
<dbReference type="InterPro" id="IPR032675">
    <property type="entry name" value="LRR_dom_sf"/>
</dbReference>
<dbReference type="InterPro" id="IPR055411">
    <property type="entry name" value="LRR_FXL15/At3g58940/PEG3-like"/>
</dbReference>
<comment type="caution">
    <text evidence="2">The sequence shown here is derived from an EMBL/GenBank/DDBJ whole genome shotgun (WGS) entry which is preliminary data.</text>
</comment>
<keyword evidence="3" id="KW-1185">Reference proteome</keyword>
<evidence type="ECO:0000313" key="2">
    <source>
        <dbReference type="EMBL" id="KAJ4850475.1"/>
    </source>
</evidence>
<reference evidence="2" key="2">
    <citation type="journal article" date="2023" name="Plants (Basel)">
        <title>Annotation of the Turnera subulata (Passifloraceae) Draft Genome Reveals the S-Locus Evolved after the Divergence of Turneroideae from Passifloroideae in a Stepwise Manner.</title>
        <authorList>
            <person name="Henning P.M."/>
            <person name="Roalson E.H."/>
            <person name="Mir W."/>
            <person name="McCubbin A.G."/>
            <person name="Shore J.S."/>
        </authorList>
    </citation>
    <scope>NUCLEOTIDE SEQUENCE</scope>
    <source>
        <strain evidence="2">F60SS</strain>
    </source>
</reference>